<dbReference type="InterPro" id="IPR053146">
    <property type="entry name" value="QDO-like"/>
</dbReference>
<dbReference type="InterPro" id="IPR011051">
    <property type="entry name" value="RmlC_Cupin_sf"/>
</dbReference>
<name>A0A137RLJ4_9FLAO</name>
<reference evidence="3" key="1">
    <citation type="submission" date="2014-10" db="EMBL/GenBank/DDBJ databases">
        <title>Genome sequencing of Vitellibacter sp. D-24.</title>
        <authorList>
            <person name="Thevarajoo S."/>
            <person name="Selvaratnam C."/>
            <person name="Goh K.M."/>
            <person name="Chong C.S."/>
        </authorList>
    </citation>
    <scope>NUCLEOTIDE SEQUENCE [LARGE SCALE GENOMIC DNA]</scope>
    <source>
        <strain evidence="3">D-24</strain>
    </source>
</reference>
<evidence type="ECO:0000313" key="2">
    <source>
        <dbReference type="EMBL" id="KXO01004.1"/>
    </source>
</evidence>
<gene>
    <name evidence="2" type="ORF">LS48_00545</name>
</gene>
<dbReference type="OrthoDB" id="9806121at2"/>
<protein>
    <submittedName>
        <fullName evidence="2">Cupin</fullName>
    </submittedName>
</protein>
<dbReference type="AlphaFoldDB" id="A0A137RLJ4"/>
<evidence type="ECO:0000259" key="1">
    <source>
        <dbReference type="Pfam" id="PF07883"/>
    </source>
</evidence>
<accession>A0A137RLJ4</accession>
<dbReference type="PATRIC" id="fig|1548749.3.peg.119"/>
<proteinExistence type="predicted"/>
<organism evidence="2 3">
    <name type="scientific">Aequorivita aquimaris</name>
    <dbReference type="NCBI Taxonomy" id="1548749"/>
    <lineage>
        <taxon>Bacteria</taxon>
        <taxon>Pseudomonadati</taxon>
        <taxon>Bacteroidota</taxon>
        <taxon>Flavobacteriia</taxon>
        <taxon>Flavobacteriales</taxon>
        <taxon>Flavobacteriaceae</taxon>
        <taxon>Aequorivita</taxon>
    </lineage>
</organism>
<dbReference type="InterPro" id="IPR013096">
    <property type="entry name" value="Cupin_2"/>
</dbReference>
<dbReference type="RefSeq" id="WP_062618912.1">
    <property type="nucleotide sequence ID" value="NZ_JRWG01000001.1"/>
</dbReference>
<dbReference type="EMBL" id="JRWG01000001">
    <property type="protein sequence ID" value="KXO01004.1"/>
    <property type="molecule type" value="Genomic_DNA"/>
</dbReference>
<dbReference type="SUPFAM" id="SSF51182">
    <property type="entry name" value="RmlC-like cupins"/>
    <property type="match status" value="1"/>
</dbReference>
<dbReference type="STRING" id="1548749.LS48_00545"/>
<dbReference type="PANTHER" id="PTHR36440">
    <property type="entry name" value="PUTATIVE (AFU_ORTHOLOGUE AFUA_8G07350)-RELATED"/>
    <property type="match status" value="1"/>
</dbReference>
<dbReference type="Proteomes" id="UP000070138">
    <property type="component" value="Unassembled WGS sequence"/>
</dbReference>
<keyword evidence="3" id="KW-1185">Reference proteome</keyword>
<dbReference type="InterPro" id="IPR014710">
    <property type="entry name" value="RmlC-like_jellyroll"/>
</dbReference>
<feature type="domain" description="Cupin type-2" evidence="1">
    <location>
        <begin position="36"/>
        <end position="96"/>
    </location>
</feature>
<dbReference type="PANTHER" id="PTHR36440:SF1">
    <property type="entry name" value="PUTATIVE (AFU_ORTHOLOGUE AFUA_8G07350)-RELATED"/>
    <property type="match status" value="1"/>
</dbReference>
<dbReference type="Pfam" id="PF07883">
    <property type="entry name" value="Cupin_2"/>
    <property type="match status" value="1"/>
</dbReference>
<dbReference type="Gene3D" id="2.60.120.10">
    <property type="entry name" value="Jelly Rolls"/>
    <property type="match status" value="1"/>
</dbReference>
<reference evidence="2 3" key="2">
    <citation type="journal article" date="2016" name="Int. J. Syst. Evol. Microbiol.">
        <title>Vitellibacter aquimaris sp. nov., a marine bacterium isolated from seawater.</title>
        <authorList>
            <person name="Thevarajoo S."/>
            <person name="Selvaratnam C."/>
            <person name="Goh K.M."/>
            <person name="Hong K.W."/>
            <person name="Chan X.Y."/>
            <person name="Chan K.G."/>
            <person name="Chong C.S."/>
        </authorList>
    </citation>
    <scope>NUCLEOTIDE SEQUENCE [LARGE SCALE GENOMIC DNA]</scope>
    <source>
        <strain evidence="2 3">D-24</strain>
    </source>
</reference>
<sequence>MKNQTAKWVLGHKITTHGTSGDFDLMLAETPAHIQVPPPHFHNNFKESFLIIDGEMEFLVNGEVKIVKAGESLDIPPKTLHTFSNNSNLPCKWINIHSPKGFKGFFDAVGIPAEIENAREKSHTPEIVQKVIATAEAFDMNIKVQ</sequence>
<comment type="caution">
    <text evidence="2">The sequence shown here is derived from an EMBL/GenBank/DDBJ whole genome shotgun (WGS) entry which is preliminary data.</text>
</comment>
<evidence type="ECO:0000313" key="3">
    <source>
        <dbReference type="Proteomes" id="UP000070138"/>
    </source>
</evidence>